<evidence type="ECO:0000313" key="2">
    <source>
        <dbReference type="Proteomes" id="UP000249130"/>
    </source>
</evidence>
<dbReference type="Pfam" id="PF20126">
    <property type="entry name" value="TumE"/>
    <property type="match status" value="1"/>
</dbReference>
<reference evidence="1 2" key="1">
    <citation type="submission" date="2017-07" db="EMBL/GenBank/DDBJ databases">
        <title>Draft Genome Sequences of Select Purple Nonsulfur Bacteria.</title>
        <authorList>
            <person name="Lasarre B."/>
            <person name="Mckinlay J.B."/>
        </authorList>
    </citation>
    <scope>NUCLEOTIDE SEQUENCE [LARGE SCALE GENOMIC DNA]</scope>
    <source>
        <strain evidence="1 2">DSM 5909</strain>
    </source>
</reference>
<name>A0A327KW53_9BRAD</name>
<organism evidence="1 2">
    <name type="scientific">Rhodoplanes roseus</name>
    <dbReference type="NCBI Taxonomy" id="29409"/>
    <lineage>
        <taxon>Bacteria</taxon>
        <taxon>Pseudomonadati</taxon>
        <taxon>Pseudomonadota</taxon>
        <taxon>Alphaproteobacteria</taxon>
        <taxon>Hyphomicrobiales</taxon>
        <taxon>Nitrobacteraceae</taxon>
        <taxon>Rhodoplanes</taxon>
    </lineage>
</organism>
<keyword evidence="2" id="KW-1185">Reference proteome</keyword>
<dbReference type="AlphaFoldDB" id="A0A327KW53"/>
<dbReference type="EMBL" id="NPEX01000171">
    <property type="protein sequence ID" value="RAI41943.1"/>
    <property type="molecule type" value="Genomic_DNA"/>
</dbReference>
<proteinExistence type="predicted"/>
<evidence type="ECO:0000313" key="1">
    <source>
        <dbReference type="EMBL" id="RAI41943.1"/>
    </source>
</evidence>
<comment type="caution">
    <text evidence="1">The sequence shown here is derived from an EMBL/GenBank/DDBJ whole genome shotgun (WGS) entry which is preliminary data.</text>
</comment>
<accession>A0A327KW53</accession>
<dbReference type="Proteomes" id="UP000249130">
    <property type="component" value="Unassembled WGS sequence"/>
</dbReference>
<gene>
    <name evidence="1" type="ORF">CH341_20610</name>
</gene>
<dbReference type="InterPro" id="IPR045397">
    <property type="entry name" value="TumE-like"/>
</dbReference>
<sequence>MSDEATELDMLLSLDGASFEAAAGYLVEFTVKRTDTAPERPHGISYVLVFRPVHGEPFVRFDNAHAVARPGGRFVKGAKAFDHWHRSPDDPGRPYVFTTAAALLDDFWREVKRAMAERGIPNDL</sequence>
<protein>
    <submittedName>
        <fullName evidence="1">Uncharacterized protein</fullName>
    </submittedName>
</protein>
<dbReference type="OrthoDB" id="7451512at2"/>
<dbReference type="RefSeq" id="WP_111420878.1">
    <property type="nucleotide sequence ID" value="NZ_NPEX01000171.1"/>
</dbReference>